<keyword evidence="1" id="KW-0678">Repressor</keyword>
<dbReference type="SUPFAM" id="SSF48498">
    <property type="entry name" value="Tetracyclin repressor-like, C-terminal domain"/>
    <property type="match status" value="1"/>
</dbReference>
<organism evidence="8 9">
    <name type="scientific">Cohnella zeiphila</name>
    <dbReference type="NCBI Taxonomy" id="2761120"/>
    <lineage>
        <taxon>Bacteria</taxon>
        <taxon>Bacillati</taxon>
        <taxon>Bacillota</taxon>
        <taxon>Bacilli</taxon>
        <taxon>Bacillales</taxon>
        <taxon>Paenibacillaceae</taxon>
        <taxon>Cohnella</taxon>
    </lineage>
</organism>
<evidence type="ECO:0000256" key="4">
    <source>
        <dbReference type="ARBA" id="ARBA00023163"/>
    </source>
</evidence>
<feature type="DNA-binding region" description="H-T-H motif" evidence="5">
    <location>
        <begin position="43"/>
        <end position="62"/>
    </location>
</feature>
<dbReference type="PROSITE" id="PS01081">
    <property type="entry name" value="HTH_TETR_1"/>
    <property type="match status" value="1"/>
</dbReference>
<feature type="region of interest" description="Disordered" evidence="6">
    <location>
        <begin position="1"/>
        <end position="21"/>
    </location>
</feature>
<dbReference type="EMBL" id="JACJVO010000002">
    <property type="protein sequence ID" value="MBB6729767.1"/>
    <property type="molecule type" value="Genomic_DNA"/>
</dbReference>
<dbReference type="RefSeq" id="WP_185127427.1">
    <property type="nucleotide sequence ID" value="NZ_JACJVO010000002.1"/>
</dbReference>
<dbReference type="InterPro" id="IPR050109">
    <property type="entry name" value="HTH-type_TetR-like_transc_reg"/>
</dbReference>
<name>A0A7X0SH04_9BACL</name>
<feature type="domain" description="HTH tetR-type" evidence="7">
    <location>
        <begin position="20"/>
        <end position="80"/>
    </location>
</feature>
<dbReference type="Pfam" id="PF00440">
    <property type="entry name" value="TetR_N"/>
    <property type="match status" value="1"/>
</dbReference>
<dbReference type="PANTHER" id="PTHR30055:SF175">
    <property type="entry name" value="HTH-TYPE TRANSCRIPTIONAL REPRESSOR KSTR2"/>
    <property type="match status" value="1"/>
</dbReference>
<comment type="caution">
    <text evidence="8">The sequence shown here is derived from an EMBL/GenBank/DDBJ whole genome shotgun (WGS) entry which is preliminary data.</text>
</comment>
<keyword evidence="9" id="KW-1185">Reference proteome</keyword>
<dbReference type="GO" id="GO:0000976">
    <property type="term" value="F:transcription cis-regulatory region binding"/>
    <property type="evidence" value="ECO:0007669"/>
    <property type="project" value="TreeGrafter"/>
</dbReference>
<evidence type="ECO:0000256" key="5">
    <source>
        <dbReference type="PROSITE-ProRule" id="PRU00335"/>
    </source>
</evidence>
<dbReference type="PROSITE" id="PS50977">
    <property type="entry name" value="HTH_TETR_2"/>
    <property type="match status" value="1"/>
</dbReference>
<evidence type="ECO:0000256" key="2">
    <source>
        <dbReference type="ARBA" id="ARBA00023015"/>
    </source>
</evidence>
<reference evidence="8 9" key="1">
    <citation type="submission" date="2020-08" db="EMBL/GenBank/DDBJ databases">
        <title>Cohnella phylogeny.</title>
        <authorList>
            <person name="Dunlap C."/>
        </authorList>
    </citation>
    <scope>NUCLEOTIDE SEQUENCE [LARGE SCALE GENOMIC DNA]</scope>
    <source>
        <strain evidence="8 9">CBP 2801</strain>
    </source>
</reference>
<dbReference type="PANTHER" id="PTHR30055">
    <property type="entry name" value="HTH-TYPE TRANSCRIPTIONAL REGULATOR RUTR"/>
    <property type="match status" value="1"/>
</dbReference>
<accession>A0A7X0SH04</accession>
<dbReference type="InterPro" id="IPR001647">
    <property type="entry name" value="HTH_TetR"/>
</dbReference>
<dbReference type="InterPro" id="IPR036271">
    <property type="entry name" value="Tet_transcr_reg_TetR-rel_C_sf"/>
</dbReference>
<dbReference type="FunFam" id="1.10.10.60:FF:000141">
    <property type="entry name" value="TetR family transcriptional regulator"/>
    <property type="match status" value="1"/>
</dbReference>
<evidence type="ECO:0000256" key="3">
    <source>
        <dbReference type="ARBA" id="ARBA00023125"/>
    </source>
</evidence>
<dbReference type="InterPro" id="IPR023772">
    <property type="entry name" value="DNA-bd_HTH_TetR-type_CS"/>
</dbReference>
<keyword evidence="2" id="KW-0805">Transcription regulation</keyword>
<dbReference type="Gene3D" id="1.10.357.10">
    <property type="entry name" value="Tetracycline Repressor, domain 2"/>
    <property type="match status" value="1"/>
</dbReference>
<keyword evidence="3 5" id="KW-0238">DNA-binding</keyword>
<dbReference type="Gene3D" id="1.10.10.60">
    <property type="entry name" value="Homeodomain-like"/>
    <property type="match status" value="1"/>
</dbReference>
<protein>
    <submittedName>
        <fullName evidence="8">TetR/AcrR family transcriptional regulator</fullName>
    </submittedName>
</protein>
<keyword evidence="4" id="KW-0804">Transcription</keyword>
<gene>
    <name evidence="8" type="ORF">H7C18_02515</name>
</gene>
<evidence type="ECO:0000256" key="6">
    <source>
        <dbReference type="SAM" id="MobiDB-lite"/>
    </source>
</evidence>
<dbReference type="SUPFAM" id="SSF46689">
    <property type="entry name" value="Homeodomain-like"/>
    <property type="match status" value="1"/>
</dbReference>
<evidence type="ECO:0000313" key="9">
    <source>
        <dbReference type="Proteomes" id="UP000564644"/>
    </source>
</evidence>
<dbReference type="GO" id="GO:0003700">
    <property type="term" value="F:DNA-binding transcription factor activity"/>
    <property type="evidence" value="ECO:0007669"/>
    <property type="project" value="TreeGrafter"/>
</dbReference>
<dbReference type="GO" id="GO:0045892">
    <property type="term" value="P:negative regulation of DNA-templated transcription"/>
    <property type="evidence" value="ECO:0007669"/>
    <property type="project" value="UniProtKB-ARBA"/>
</dbReference>
<dbReference type="InterPro" id="IPR009057">
    <property type="entry name" value="Homeodomain-like_sf"/>
</dbReference>
<proteinExistence type="predicted"/>
<evidence type="ECO:0000256" key="1">
    <source>
        <dbReference type="ARBA" id="ARBA00022491"/>
    </source>
</evidence>
<evidence type="ECO:0000259" key="7">
    <source>
        <dbReference type="PROSITE" id="PS50977"/>
    </source>
</evidence>
<dbReference type="AlphaFoldDB" id="A0A7X0SH04"/>
<sequence length="206" mass="22667">MKKTESGRAPGRPKHPGPSVSIRDTVLAEASRMFMEHGFAHVSLNQIAEKAGVTKASVYYYFPNKADLFTAAVTEMMKRIAAVSSRILAGEESLSERLETIAKANMAASHGEFETMMREALPSLSESQQEEIRQAEHGIHKVLADCFARAIEDGELAPGLGPMLLAYSFSAMMRVGNREAHFIGVSEEELPRRIVELFWNGAGRRG</sequence>
<dbReference type="PRINTS" id="PR00455">
    <property type="entry name" value="HTHTETR"/>
</dbReference>
<evidence type="ECO:0000313" key="8">
    <source>
        <dbReference type="EMBL" id="MBB6729767.1"/>
    </source>
</evidence>
<dbReference type="Proteomes" id="UP000564644">
    <property type="component" value="Unassembled WGS sequence"/>
</dbReference>